<dbReference type="Proteomes" id="UP001231189">
    <property type="component" value="Unassembled WGS sequence"/>
</dbReference>
<comment type="caution">
    <text evidence="2">The sequence shown here is derived from an EMBL/GenBank/DDBJ whole genome shotgun (WGS) entry which is preliminary data.</text>
</comment>
<evidence type="ECO:0000313" key="3">
    <source>
        <dbReference type="Proteomes" id="UP001231189"/>
    </source>
</evidence>
<dbReference type="PANTHER" id="PTHR10894:SF37">
    <property type="entry name" value="RRNA N-GLYCOSIDASE"/>
    <property type="match status" value="1"/>
</dbReference>
<organism evidence="2 3">
    <name type="scientific">Lolium multiflorum</name>
    <name type="common">Italian ryegrass</name>
    <name type="synonym">Lolium perenne subsp. multiflorum</name>
    <dbReference type="NCBI Taxonomy" id="4521"/>
    <lineage>
        <taxon>Eukaryota</taxon>
        <taxon>Viridiplantae</taxon>
        <taxon>Streptophyta</taxon>
        <taxon>Embryophyta</taxon>
        <taxon>Tracheophyta</taxon>
        <taxon>Spermatophyta</taxon>
        <taxon>Magnoliopsida</taxon>
        <taxon>Liliopsida</taxon>
        <taxon>Poales</taxon>
        <taxon>Poaceae</taxon>
        <taxon>BOP clade</taxon>
        <taxon>Pooideae</taxon>
        <taxon>Poodae</taxon>
        <taxon>Poeae</taxon>
        <taxon>Poeae Chloroplast Group 2 (Poeae type)</taxon>
        <taxon>Loliodinae</taxon>
        <taxon>Loliinae</taxon>
        <taxon>Lolium</taxon>
    </lineage>
</organism>
<keyword evidence="3" id="KW-1185">Reference proteome</keyword>
<sequence length="343" mass="38663">MGKRAKGGRDRRRLAPAALAPPPPGTSSVGFAQWLGHYGIILVLFETPSGFALLNYDGVKLFRPKALENIWSEFINMDTAQNVAFFKGFQTFEDKSSAIKSIGACSKLGKMIKSTLWPGMKLAVGKQEYKDIIEASLGIHCLFDEAVLEVMWGLKNLIKFLVPDEELELTNEDCLQISQGMKLVLDRYGFEVDASLVNSGIIDMASTVYECDLFEDARVASLQNGSKQLEEVSGIDSKNWDRLKLATALKLICYPNDEIVTGDSEEMLSKSEAEQLVTDAHRYKHKRHDWIYLELYKEFVWAHGVRRRALELLGPMVKEAKEDLKLQQGSMVKEEQQEVKQHP</sequence>
<protein>
    <recommendedName>
        <fullName evidence="4">Nucleolar protein 58/56 N-terminal domain-containing protein</fullName>
    </recommendedName>
</protein>
<evidence type="ECO:0008006" key="4">
    <source>
        <dbReference type="Google" id="ProtNLM"/>
    </source>
</evidence>
<feature type="compositionally biased region" description="Basic residues" evidence="1">
    <location>
        <begin position="1"/>
        <end position="14"/>
    </location>
</feature>
<dbReference type="GO" id="GO:0030515">
    <property type="term" value="F:snoRNA binding"/>
    <property type="evidence" value="ECO:0007669"/>
    <property type="project" value="InterPro"/>
</dbReference>
<evidence type="ECO:0000313" key="2">
    <source>
        <dbReference type="EMBL" id="KAK1652104.1"/>
    </source>
</evidence>
<dbReference type="GO" id="GO:0031428">
    <property type="term" value="C:box C/D methylation guide snoRNP complex"/>
    <property type="evidence" value="ECO:0007669"/>
    <property type="project" value="InterPro"/>
</dbReference>
<dbReference type="GO" id="GO:0032040">
    <property type="term" value="C:small-subunit processome"/>
    <property type="evidence" value="ECO:0007669"/>
    <property type="project" value="InterPro"/>
</dbReference>
<name>A0AAD8SI80_LOLMU</name>
<dbReference type="InterPro" id="IPR045056">
    <property type="entry name" value="Nop56/Nop58"/>
</dbReference>
<dbReference type="EMBL" id="JAUUTY010000004">
    <property type="protein sequence ID" value="KAK1652104.1"/>
    <property type="molecule type" value="Genomic_DNA"/>
</dbReference>
<proteinExistence type="predicted"/>
<feature type="region of interest" description="Disordered" evidence="1">
    <location>
        <begin position="1"/>
        <end position="25"/>
    </location>
</feature>
<accession>A0AAD8SI80</accession>
<reference evidence="2" key="1">
    <citation type="submission" date="2023-07" db="EMBL/GenBank/DDBJ databases">
        <title>A chromosome-level genome assembly of Lolium multiflorum.</title>
        <authorList>
            <person name="Chen Y."/>
            <person name="Copetti D."/>
            <person name="Kolliker R."/>
            <person name="Studer B."/>
        </authorList>
    </citation>
    <scope>NUCLEOTIDE SEQUENCE</scope>
    <source>
        <strain evidence="2">02402/16</strain>
        <tissue evidence="2">Leaf</tissue>
    </source>
</reference>
<evidence type="ECO:0000256" key="1">
    <source>
        <dbReference type="SAM" id="MobiDB-lite"/>
    </source>
</evidence>
<dbReference type="AlphaFoldDB" id="A0AAD8SI80"/>
<dbReference type="PANTHER" id="PTHR10894">
    <property type="entry name" value="NUCLEOLAR PROTEIN 5 NUCLEOLAR PROTEIN NOP5 NOP58"/>
    <property type="match status" value="1"/>
</dbReference>
<gene>
    <name evidence="2" type="ORF">QYE76_069909</name>
</gene>